<dbReference type="InParanoid" id="A0A0C2X1H4"/>
<dbReference type="AlphaFoldDB" id="A0A0C2X1H4"/>
<evidence type="ECO:0000256" key="5">
    <source>
        <dbReference type="SAM" id="MobiDB-lite"/>
    </source>
</evidence>
<feature type="transmembrane region" description="Helical" evidence="6">
    <location>
        <begin position="68"/>
        <end position="90"/>
    </location>
</feature>
<feature type="compositionally biased region" description="Polar residues" evidence="5">
    <location>
        <begin position="1011"/>
        <end position="1023"/>
    </location>
</feature>
<feature type="region of interest" description="Disordered" evidence="5">
    <location>
        <begin position="827"/>
        <end position="968"/>
    </location>
</feature>
<feature type="transmembrane region" description="Helical" evidence="6">
    <location>
        <begin position="102"/>
        <end position="119"/>
    </location>
</feature>
<keyword evidence="4 6" id="KW-0472">Membrane</keyword>
<dbReference type="STRING" id="946122.A0A0C2X1H4"/>
<keyword evidence="3 6" id="KW-1133">Transmembrane helix</keyword>
<evidence type="ECO:0000256" key="4">
    <source>
        <dbReference type="ARBA" id="ARBA00023136"/>
    </source>
</evidence>
<feature type="compositionally biased region" description="Polar residues" evidence="5">
    <location>
        <begin position="548"/>
        <end position="559"/>
    </location>
</feature>
<gene>
    <name evidence="7" type="ORF">M378DRAFT_165555</name>
</gene>
<evidence type="ECO:0000256" key="2">
    <source>
        <dbReference type="ARBA" id="ARBA00022692"/>
    </source>
</evidence>
<dbReference type="Pfam" id="PF03619">
    <property type="entry name" value="Solute_trans_a"/>
    <property type="match status" value="1"/>
</dbReference>
<evidence type="ECO:0000256" key="3">
    <source>
        <dbReference type="ARBA" id="ARBA00022989"/>
    </source>
</evidence>
<feature type="compositionally biased region" description="Basic and acidic residues" evidence="5">
    <location>
        <begin position="908"/>
        <end position="917"/>
    </location>
</feature>
<evidence type="ECO:0008006" key="9">
    <source>
        <dbReference type="Google" id="ProtNLM"/>
    </source>
</evidence>
<organism evidence="7 8">
    <name type="scientific">Amanita muscaria (strain Koide BX008)</name>
    <dbReference type="NCBI Taxonomy" id="946122"/>
    <lineage>
        <taxon>Eukaryota</taxon>
        <taxon>Fungi</taxon>
        <taxon>Dikarya</taxon>
        <taxon>Basidiomycota</taxon>
        <taxon>Agaricomycotina</taxon>
        <taxon>Agaricomycetes</taxon>
        <taxon>Agaricomycetidae</taxon>
        <taxon>Agaricales</taxon>
        <taxon>Pluteineae</taxon>
        <taxon>Amanitaceae</taxon>
        <taxon>Amanita</taxon>
    </lineage>
</organism>
<feature type="compositionally biased region" description="Polar residues" evidence="5">
    <location>
        <begin position="855"/>
        <end position="866"/>
    </location>
</feature>
<feature type="compositionally biased region" description="Pro residues" evidence="5">
    <location>
        <begin position="994"/>
        <end position="1006"/>
    </location>
</feature>
<feature type="compositionally biased region" description="Basic and acidic residues" evidence="5">
    <location>
        <begin position="736"/>
        <end position="749"/>
    </location>
</feature>
<feature type="transmembrane region" description="Helical" evidence="6">
    <location>
        <begin position="287"/>
        <end position="308"/>
    </location>
</feature>
<dbReference type="GO" id="GO:0016020">
    <property type="term" value="C:membrane"/>
    <property type="evidence" value="ECO:0007669"/>
    <property type="project" value="UniProtKB-SubCell"/>
</dbReference>
<accession>A0A0C2X1H4</accession>
<dbReference type="InterPro" id="IPR005178">
    <property type="entry name" value="Ostalpha/TMEM184C"/>
</dbReference>
<proteinExistence type="predicted"/>
<feature type="compositionally biased region" description="Basic residues" evidence="5">
    <location>
        <begin position="530"/>
        <end position="544"/>
    </location>
</feature>
<feature type="region of interest" description="Disordered" evidence="5">
    <location>
        <begin position="514"/>
        <end position="645"/>
    </location>
</feature>
<feature type="region of interest" description="Disordered" evidence="5">
    <location>
        <begin position="471"/>
        <end position="502"/>
    </location>
</feature>
<feature type="transmembrane region" description="Helical" evidence="6">
    <location>
        <begin position="183"/>
        <end position="201"/>
    </location>
</feature>
<feature type="compositionally biased region" description="Basic and acidic residues" evidence="5">
    <location>
        <begin position="413"/>
        <end position="422"/>
    </location>
</feature>
<feature type="compositionally biased region" description="Low complexity" evidence="5">
    <location>
        <begin position="874"/>
        <end position="889"/>
    </location>
</feature>
<feature type="transmembrane region" description="Helical" evidence="6">
    <location>
        <begin position="213"/>
        <end position="234"/>
    </location>
</feature>
<keyword evidence="8" id="KW-1185">Reference proteome</keyword>
<evidence type="ECO:0000256" key="6">
    <source>
        <dbReference type="SAM" id="Phobius"/>
    </source>
</evidence>
<dbReference type="EMBL" id="KN818269">
    <property type="protein sequence ID" value="KIL62533.1"/>
    <property type="molecule type" value="Genomic_DNA"/>
</dbReference>
<feature type="compositionally biased region" description="Basic and acidic residues" evidence="5">
    <location>
        <begin position="475"/>
        <end position="484"/>
    </location>
</feature>
<protein>
    <recommendedName>
        <fullName evidence="9">DUF300-domain-containing protein</fullName>
    </recommendedName>
</protein>
<feature type="compositionally biased region" description="Basic and acidic residues" evidence="5">
    <location>
        <begin position="579"/>
        <end position="591"/>
    </location>
</feature>
<evidence type="ECO:0000313" key="7">
    <source>
        <dbReference type="EMBL" id="KIL62533.1"/>
    </source>
</evidence>
<dbReference type="PANTHER" id="PTHR23423">
    <property type="entry name" value="ORGANIC SOLUTE TRANSPORTER-RELATED"/>
    <property type="match status" value="1"/>
</dbReference>
<evidence type="ECO:0000256" key="1">
    <source>
        <dbReference type="ARBA" id="ARBA00004141"/>
    </source>
</evidence>
<dbReference type="SMART" id="SM01417">
    <property type="entry name" value="Solute_trans_a"/>
    <property type="match status" value="1"/>
</dbReference>
<feature type="region of interest" description="Disordered" evidence="5">
    <location>
        <begin position="367"/>
        <end position="422"/>
    </location>
</feature>
<feature type="compositionally biased region" description="Polar residues" evidence="5">
    <location>
        <begin position="898"/>
        <end position="907"/>
    </location>
</feature>
<feature type="compositionally biased region" description="Basic and acidic residues" evidence="5">
    <location>
        <begin position="827"/>
        <end position="846"/>
    </location>
</feature>
<dbReference type="Proteomes" id="UP000054549">
    <property type="component" value="Unassembled WGS sequence"/>
</dbReference>
<sequence length="1047" mass="118053">MTNTTSARCYMQTAQSPPSLFQNGTVVIQLHHVGWLVSGILALIATIASAWLIMKHLQWYTNKREQRYIVRILFLVPIYAIISFASYLFWNRSTPLLLVRDCYESIVLTAFFYLLLMYLSHEPEEQQRIFAKHGLSCHADREARARGEPVKKWVFPLGFVRWKPQDGLYFLQLMKYGILQYGVIRPVTTLIAVILDYVGLYCESSWSPHWGHVYISTIVSLSVTIAMYCLIQLYMPVSKLLAPHRPLLKMFSIKAVVFLTFWQATFLSLLSMIGVVKDTTYMTAEDINIGIGALLETLEMTLFAFLHIKAFSYLPYKLPLLSSKEDTPPLSTSRLRSLGHAMDFRETCREIWAGCVYIFDKARGREPSNERQARRAGHYENAFSRPRPPQRSAQAHTREKDPSSRSPPHRARERAAPVHIEVEREVDIEGERQWLGTGNDYIYGLDFLSRERSDSLEVQFERELAKRGYLPAHAHPPEEPEHPNASHPGAKPVLEKDARRQSNSSWWQNIYKRLSQSDPDAEDQPPPIPPRKRRTLTRSSRRRPNSTDQNVPLLNNHPTNLDDLPPQSLLLRPHQAQQRRQERVHTSRGTEGDGDVLTPLPVFQDNRHAGLLRTPSRFPHRQSLPTAPLDRQSSLSPKLASRPISGLDIDPNFLAPMSSRSSRFSRADSLLGRLFPDTMTEGDSMSLTDFGTTNDGTHSVLSMSTEGVGQARKTPRARLTTTTPQIMTRGQASDAQGRELARQPHHVREQMQSPQEVPDPSAAELLSANLTSPSGVDHRRRHSRPLPTPPMNSPIEPANYNIPWLQISPQHEPVSSNQSAATIRHYSSKDDLDIPNQREHSHDLRRTNARMRPRTMTSPPEQQTDSAHPFPPTSQQHSPISYSPPSHSSTVLPIAATKSKNATSPTRENGHHIHSSGDRGFTGSHPVQVLPGSHRSRGPPSPQSRTHAPRLPNGPSSPQSPHGIHAVHSSHNLANPYSAMNRLRKNQDSTRPARSPPSPAEIPAPSPASRNLQVTPRSSTTNVPPARNWRSMDYQSTSWYIPAPHKS</sequence>
<feature type="transmembrane region" description="Helical" evidence="6">
    <location>
        <begin position="33"/>
        <end position="53"/>
    </location>
</feature>
<feature type="region of interest" description="Disordered" evidence="5">
    <location>
        <begin position="728"/>
        <end position="795"/>
    </location>
</feature>
<feature type="region of interest" description="Disordered" evidence="5">
    <location>
        <begin position="985"/>
        <end position="1047"/>
    </location>
</feature>
<evidence type="ECO:0000313" key="8">
    <source>
        <dbReference type="Proteomes" id="UP000054549"/>
    </source>
</evidence>
<dbReference type="HOGENOM" id="CLU_009307_1_0_1"/>
<name>A0A0C2X1H4_AMAMK</name>
<keyword evidence="2 6" id="KW-0812">Transmembrane</keyword>
<feature type="transmembrane region" description="Helical" evidence="6">
    <location>
        <begin position="255"/>
        <end position="275"/>
    </location>
</feature>
<comment type="subcellular location">
    <subcellularLocation>
        <location evidence="1">Membrane</location>
        <topology evidence="1">Multi-pass membrane protein</topology>
    </subcellularLocation>
</comment>
<dbReference type="OrthoDB" id="5348404at2759"/>
<reference evidence="7 8" key="1">
    <citation type="submission" date="2014-04" db="EMBL/GenBank/DDBJ databases">
        <title>Evolutionary Origins and Diversification of the Mycorrhizal Mutualists.</title>
        <authorList>
            <consortium name="DOE Joint Genome Institute"/>
            <consortium name="Mycorrhizal Genomics Consortium"/>
            <person name="Kohler A."/>
            <person name="Kuo A."/>
            <person name="Nagy L.G."/>
            <person name="Floudas D."/>
            <person name="Copeland A."/>
            <person name="Barry K.W."/>
            <person name="Cichocki N."/>
            <person name="Veneault-Fourrey C."/>
            <person name="LaButti K."/>
            <person name="Lindquist E.A."/>
            <person name="Lipzen A."/>
            <person name="Lundell T."/>
            <person name="Morin E."/>
            <person name="Murat C."/>
            <person name="Riley R."/>
            <person name="Ohm R."/>
            <person name="Sun H."/>
            <person name="Tunlid A."/>
            <person name="Henrissat B."/>
            <person name="Grigoriev I.V."/>
            <person name="Hibbett D.S."/>
            <person name="Martin F."/>
        </authorList>
    </citation>
    <scope>NUCLEOTIDE SEQUENCE [LARGE SCALE GENOMIC DNA]</scope>
    <source>
        <strain evidence="7 8">Koide BX008</strain>
    </source>
</reference>